<evidence type="ECO:0000313" key="3">
    <source>
        <dbReference type="EMBL" id="MFC4715317.1"/>
    </source>
</evidence>
<proteinExistence type="predicted"/>
<sequence>MPKPKNKTAQRGIVAAAATALVVGGSFIAPAVAADKAESTPAPSQGPSATPSATDAAVDTKGLDEAIKRDLGKSPE</sequence>
<dbReference type="EMBL" id="JBHSHE010000016">
    <property type="protein sequence ID" value="MFC4715317.1"/>
    <property type="molecule type" value="Genomic_DNA"/>
</dbReference>
<name>A0ABV9MHD7_9MICC</name>
<dbReference type="Proteomes" id="UP001595884">
    <property type="component" value="Unassembled WGS sequence"/>
</dbReference>
<feature type="signal peptide" evidence="2">
    <location>
        <begin position="1"/>
        <end position="33"/>
    </location>
</feature>
<protein>
    <submittedName>
        <fullName evidence="3">Uncharacterized protein</fullName>
    </submittedName>
</protein>
<dbReference type="RefSeq" id="WP_346059126.1">
    <property type="nucleotide sequence ID" value="NZ_BAAAVQ010000029.1"/>
</dbReference>
<feature type="chain" id="PRO_5045377669" evidence="2">
    <location>
        <begin position="34"/>
        <end position="76"/>
    </location>
</feature>
<evidence type="ECO:0000256" key="2">
    <source>
        <dbReference type="SAM" id="SignalP"/>
    </source>
</evidence>
<keyword evidence="4" id="KW-1185">Reference proteome</keyword>
<feature type="compositionally biased region" description="Basic and acidic residues" evidence="1">
    <location>
        <begin position="61"/>
        <end position="76"/>
    </location>
</feature>
<evidence type="ECO:0000256" key="1">
    <source>
        <dbReference type="SAM" id="MobiDB-lite"/>
    </source>
</evidence>
<gene>
    <name evidence="3" type="ORF">ACFO7V_04065</name>
</gene>
<comment type="caution">
    <text evidence="3">The sequence shown here is derived from an EMBL/GenBank/DDBJ whole genome shotgun (WGS) entry which is preliminary data.</text>
</comment>
<evidence type="ECO:0000313" key="4">
    <source>
        <dbReference type="Proteomes" id="UP001595884"/>
    </source>
</evidence>
<keyword evidence="2" id="KW-0732">Signal</keyword>
<accession>A0ABV9MHD7</accession>
<reference evidence="4" key="1">
    <citation type="journal article" date="2019" name="Int. J. Syst. Evol. Microbiol.">
        <title>The Global Catalogue of Microorganisms (GCM) 10K type strain sequencing project: providing services to taxonomists for standard genome sequencing and annotation.</title>
        <authorList>
            <consortium name="The Broad Institute Genomics Platform"/>
            <consortium name="The Broad Institute Genome Sequencing Center for Infectious Disease"/>
            <person name="Wu L."/>
            <person name="Ma J."/>
        </authorList>
    </citation>
    <scope>NUCLEOTIDE SEQUENCE [LARGE SCALE GENOMIC DNA]</scope>
    <source>
        <strain evidence="4">CGMCC 1.12849</strain>
    </source>
</reference>
<feature type="compositionally biased region" description="Polar residues" evidence="1">
    <location>
        <begin position="41"/>
        <end position="53"/>
    </location>
</feature>
<organism evidence="3 4">
    <name type="scientific">Glutamicibacter bergerei</name>
    <dbReference type="NCBI Taxonomy" id="256702"/>
    <lineage>
        <taxon>Bacteria</taxon>
        <taxon>Bacillati</taxon>
        <taxon>Actinomycetota</taxon>
        <taxon>Actinomycetes</taxon>
        <taxon>Micrococcales</taxon>
        <taxon>Micrococcaceae</taxon>
        <taxon>Glutamicibacter</taxon>
    </lineage>
</organism>
<feature type="region of interest" description="Disordered" evidence="1">
    <location>
        <begin position="34"/>
        <end position="76"/>
    </location>
</feature>